<dbReference type="EC" id="3.1.3.48" evidence="2"/>
<dbReference type="SUPFAM" id="SSF52799">
    <property type="entry name" value="(Phosphotyrosine protein) phosphatases II"/>
    <property type="match status" value="1"/>
</dbReference>
<dbReference type="InterPro" id="IPR029021">
    <property type="entry name" value="Prot-tyrosine_phosphatase-like"/>
</dbReference>
<dbReference type="PROSITE" id="PS00383">
    <property type="entry name" value="TYR_PHOSPHATASE_1"/>
    <property type="match status" value="1"/>
</dbReference>
<keyword evidence="2" id="KW-0378">Hydrolase</keyword>
<evidence type="ECO:0000313" key="3">
    <source>
        <dbReference type="Proteomes" id="UP000537326"/>
    </source>
</evidence>
<dbReference type="AlphaFoldDB" id="A0A7Y9YGL7"/>
<accession>A0A7Y9YGL7</accession>
<dbReference type="Gene3D" id="3.90.190.10">
    <property type="entry name" value="Protein tyrosine phosphatase superfamily"/>
    <property type="match status" value="1"/>
</dbReference>
<dbReference type="InterPro" id="IPR026893">
    <property type="entry name" value="Tyr/Ser_Pase_IphP-type"/>
</dbReference>
<organism evidence="2 3">
    <name type="scientific">Nocardioides marinus</name>
    <dbReference type="NCBI Taxonomy" id="374514"/>
    <lineage>
        <taxon>Bacteria</taxon>
        <taxon>Bacillati</taxon>
        <taxon>Actinomycetota</taxon>
        <taxon>Actinomycetes</taxon>
        <taxon>Propionibacteriales</taxon>
        <taxon>Nocardioidaceae</taxon>
        <taxon>Nocardioides</taxon>
    </lineage>
</organism>
<dbReference type="EMBL" id="JACBZI010000001">
    <property type="protein sequence ID" value="NYI11898.1"/>
    <property type="molecule type" value="Genomic_DNA"/>
</dbReference>
<protein>
    <submittedName>
        <fullName evidence="2">Protein-tyrosine phosphatase</fullName>
        <ecNumber evidence="2">3.1.3.48</ecNumber>
    </submittedName>
</protein>
<evidence type="ECO:0000256" key="1">
    <source>
        <dbReference type="ARBA" id="ARBA00009580"/>
    </source>
</evidence>
<dbReference type="Pfam" id="PF13350">
    <property type="entry name" value="Y_phosphatase3"/>
    <property type="match status" value="1"/>
</dbReference>
<keyword evidence="3" id="KW-1185">Reference proteome</keyword>
<sequence>MSNPLTDGPEREGYELTRLASADNFRDVAGPGYPTYDGGRLRTGVLFRSNELQLSDTDAGSLAGLGIRDVLDLRDHQEVEAHPDVPVPGATWTHVRVPGIPMDDVATLTSREAGLATMKRVYRIFVEDDGARGAFGELLTRLAHAEHPQLFHCTAGKDRTGWASALLLRVAGVPEATVMEDYLLTNRFDGTRSKYLSMVREHLGEDKVAVYETVMVADAAYLAEGDAAVAEHFGDITGYLRDGLDLGDDVLTGLRRRLLA</sequence>
<evidence type="ECO:0000313" key="2">
    <source>
        <dbReference type="EMBL" id="NYI11898.1"/>
    </source>
</evidence>
<name>A0A7Y9YGL7_9ACTN</name>
<dbReference type="PANTHER" id="PTHR31126:SF1">
    <property type="entry name" value="TYROSINE SPECIFIC PROTEIN PHOSPHATASES DOMAIN-CONTAINING PROTEIN"/>
    <property type="match status" value="1"/>
</dbReference>
<dbReference type="PANTHER" id="PTHR31126">
    <property type="entry name" value="TYROSINE-PROTEIN PHOSPHATASE"/>
    <property type="match status" value="1"/>
</dbReference>
<dbReference type="GO" id="GO:0004725">
    <property type="term" value="F:protein tyrosine phosphatase activity"/>
    <property type="evidence" value="ECO:0007669"/>
    <property type="project" value="UniProtKB-EC"/>
</dbReference>
<proteinExistence type="inferred from homology"/>
<dbReference type="Proteomes" id="UP000537326">
    <property type="component" value="Unassembled WGS sequence"/>
</dbReference>
<comment type="caution">
    <text evidence="2">The sequence shown here is derived from an EMBL/GenBank/DDBJ whole genome shotgun (WGS) entry which is preliminary data.</text>
</comment>
<dbReference type="RefSeq" id="WP_179532522.1">
    <property type="nucleotide sequence ID" value="NZ_BAAAPP010000019.1"/>
</dbReference>
<gene>
    <name evidence="2" type="ORF">BKA05_003413</name>
</gene>
<reference evidence="2 3" key="1">
    <citation type="submission" date="2020-07" db="EMBL/GenBank/DDBJ databases">
        <title>Sequencing the genomes of 1000 actinobacteria strains.</title>
        <authorList>
            <person name="Klenk H.-P."/>
        </authorList>
    </citation>
    <scope>NUCLEOTIDE SEQUENCE [LARGE SCALE GENOMIC DNA]</scope>
    <source>
        <strain evidence="2 3">DSM 18248</strain>
    </source>
</reference>
<comment type="similarity">
    <text evidence="1">Belongs to the protein-tyrosine phosphatase family.</text>
</comment>
<dbReference type="InterPro" id="IPR016130">
    <property type="entry name" value="Tyr_Pase_AS"/>
</dbReference>